<dbReference type="Pfam" id="PF13966">
    <property type="entry name" value="zf-RVT"/>
    <property type="match status" value="1"/>
</dbReference>
<gene>
    <name evidence="2" type="ORF">COLO4_28428</name>
</gene>
<dbReference type="STRING" id="93759.A0A1R3HKZ4"/>
<keyword evidence="3" id="KW-1185">Reference proteome</keyword>
<dbReference type="AlphaFoldDB" id="A0A1R3HKZ4"/>
<reference evidence="3" key="1">
    <citation type="submission" date="2013-09" db="EMBL/GenBank/DDBJ databases">
        <title>Corchorus olitorius genome sequencing.</title>
        <authorList>
            <person name="Alam M."/>
            <person name="Haque M.S."/>
            <person name="Islam M.S."/>
            <person name="Emdad E.M."/>
            <person name="Islam M.M."/>
            <person name="Ahmed B."/>
            <person name="Halim A."/>
            <person name="Hossen Q.M.M."/>
            <person name="Hossain M.Z."/>
            <person name="Ahmed R."/>
            <person name="Khan M.M."/>
            <person name="Islam R."/>
            <person name="Rashid M.M."/>
            <person name="Khan S.A."/>
            <person name="Rahman M.S."/>
            <person name="Alam M."/>
            <person name="Yahiya A.S."/>
            <person name="Khan M.S."/>
            <person name="Azam M.S."/>
            <person name="Haque T."/>
            <person name="Lashkar M.Z.H."/>
            <person name="Akhand A.I."/>
            <person name="Morshed G."/>
            <person name="Roy S."/>
            <person name="Uddin K.S."/>
            <person name="Rabeya T."/>
            <person name="Hossain A.S."/>
            <person name="Chowdhury A."/>
            <person name="Snigdha A.R."/>
            <person name="Mortoza M.S."/>
            <person name="Matin S.A."/>
            <person name="Hoque S.M.E."/>
            <person name="Islam M.K."/>
            <person name="Roy D.K."/>
            <person name="Haider R."/>
            <person name="Moosa M.M."/>
            <person name="Elias S.M."/>
            <person name="Hasan A.M."/>
            <person name="Jahan S."/>
            <person name="Shafiuddin M."/>
            <person name="Mahmood N."/>
            <person name="Shommy N.S."/>
        </authorList>
    </citation>
    <scope>NUCLEOTIDE SEQUENCE [LARGE SCALE GENOMIC DNA]</scope>
    <source>
        <strain evidence="3">cv. O-4</strain>
    </source>
</reference>
<accession>A0A1R3HKZ4</accession>
<evidence type="ECO:0000259" key="1">
    <source>
        <dbReference type="Pfam" id="PF13966"/>
    </source>
</evidence>
<protein>
    <recommendedName>
        <fullName evidence="1">Reverse transcriptase zinc-binding domain-containing protein</fullName>
    </recommendedName>
</protein>
<sequence length="139" mass="16333">MCLPIPRIPRSDSLIWNETFMGEFTVKSSYFVARRLLGWVDDIDDQQRQIWRQVWRANTLSKVQYFIWRLAWGLLPVKQILQQRGMDLDGRCVVCGEGEESINHAFFGFAFSRQVWELSTPWFLFVSMTGKENKTYGSA</sequence>
<evidence type="ECO:0000313" key="2">
    <source>
        <dbReference type="EMBL" id="OMO70964.1"/>
    </source>
</evidence>
<dbReference type="EMBL" id="AWUE01019932">
    <property type="protein sequence ID" value="OMO70964.1"/>
    <property type="molecule type" value="Genomic_DNA"/>
</dbReference>
<dbReference type="OrthoDB" id="1000288at2759"/>
<proteinExistence type="predicted"/>
<comment type="caution">
    <text evidence="2">The sequence shown here is derived from an EMBL/GenBank/DDBJ whole genome shotgun (WGS) entry which is preliminary data.</text>
</comment>
<feature type="domain" description="Reverse transcriptase zinc-binding" evidence="1">
    <location>
        <begin position="24"/>
        <end position="116"/>
    </location>
</feature>
<organism evidence="2 3">
    <name type="scientific">Corchorus olitorius</name>
    <dbReference type="NCBI Taxonomy" id="93759"/>
    <lineage>
        <taxon>Eukaryota</taxon>
        <taxon>Viridiplantae</taxon>
        <taxon>Streptophyta</taxon>
        <taxon>Embryophyta</taxon>
        <taxon>Tracheophyta</taxon>
        <taxon>Spermatophyta</taxon>
        <taxon>Magnoliopsida</taxon>
        <taxon>eudicotyledons</taxon>
        <taxon>Gunneridae</taxon>
        <taxon>Pentapetalae</taxon>
        <taxon>rosids</taxon>
        <taxon>malvids</taxon>
        <taxon>Malvales</taxon>
        <taxon>Malvaceae</taxon>
        <taxon>Grewioideae</taxon>
        <taxon>Apeibeae</taxon>
        <taxon>Corchorus</taxon>
    </lineage>
</organism>
<dbReference type="InterPro" id="IPR026960">
    <property type="entry name" value="RVT-Znf"/>
</dbReference>
<dbReference type="Proteomes" id="UP000187203">
    <property type="component" value="Unassembled WGS sequence"/>
</dbReference>
<name>A0A1R3HKZ4_9ROSI</name>
<evidence type="ECO:0000313" key="3">
    <source>
        <dbReference type="Proteomes" id="UP000187203"/>
    </source>
</evidence>